<dbReference type="GO" id="GO:0009252">
    <property type="term" value="P:peptidoglycan biosynthetic process"/>
    <property type="evidence" value="ECO:0007669"/>
    <property type="project" value="UniProtKB-KW"/>
</dbReference>
<dbReference type="Pfam" id="PF13480">
    <property type="entry name" value="Acetyltransf_6"/>
    <property type="match status" value="1"/>
</dbReference>
<evidence type="ECO:0000313" key="9">
    <source>
        <dbReference type="EMBL" id="ACZ38583.1"/>
    </source>
</evidence>
<keyword evidence="2" id="KW-0808">Transferase</keyword>
<dbReference type="InterPro" id="IPR003447">
    <property type="entry name" value="FEMABX"/>
</dbReference>
<evidence type="ECO:0000256" key="3">
    <source>
        <dbReference type="ARBA" id="ARBA00022960"/>
    </source>
</evidence>
<evidence type="ECO:0000256" key="5">
    <source>
        <dbReference type="ARBA" id="ARBA00023315"/>
    </source>
</evidence>
<evidence type="ECO:0000256" key="2">
    <source>
        <dbReference type="ARBA" id="ARBA00022679"/>
    </source>
</evidence>
<protein>
    <recommendedName>
        <fullName evidence="8">BioF2-like acetyltransferase domain-containing protein</fullName>
    </recommendedName>
</protein>
<feature type="region of interest" description="Disordered" evidence="7">
    <location>
        <begin position="1"/>
        <end position="31"/>
    </location>
</feature>
<dbReference type="Gene3D" id="3.40.630.30">
    <property type="match status" value="2"/>
</dbReference>
<dbReference type="GO" id="GO:0071555">
    <property type="term" value="P:cell wall organization"/>
    <property type="evidence" value="ECO:0007669"/>
    <property type="project" value="UniProtKB-KW"/>
</dbReference>
<dbReference type="InterPro" id="IPR050644">
    <property type="entry name" value="PG_Glycine_Bridge_Synth"/>
</dbReference>
<gene>
    <name evidence="9" type="ordered locus">Sthe_1147</name>
</gene>
<dbReference type="GO" id="GO:0008360">
    <property type="term" value="P:regulation of cell shape"/>
    <property type="evidence" value="ECO:0007669"/>
    <property type="project" value="UniProtKB-KW"/>
</dbReference>
<feature type="domain" description="BioF2-like acetyltransferase" evidence="8">
    <location>
        <begin position="189"/>
        <end position="327"/>
    </location>
</feature>
<reference evidence="9 10" key="2">
    <citation type="journal article" date="2010" name="Stand. Genomic Sci.">
        <title>Complete genome sequence of Desulfohalobium retbaense type strain (HR(100)).</title>
        <authorList>
            <person name="Spring S."/>
            <person name="Nolan M."/>
            <person name="Lapidus A."/>
            <person name="Glavina Del Rio T."/>
            <person name="Copeland A."/>
            <person name="Tice H."/>
            <person name="Cheng J.F."/>
            <person name="Lucas S."/>
            <person name="Land M."/>
            <person name="Chen F."/>
            <person name="Bruce D."/>
            <person name="Goodwin L."/>
            <person name="Pitluck S."/>
            <person name="Ivanova N."/>
            <person name="Mavromatis K."/>
            <person name="Mikhailova N."/>
            <person name="Pati A."/>
            <person name="Chen A."/>
            <person name="Palaniappan K."/>
            <person name="Hauser L."/>
            <person name="Chang Y.J."/>
            <person name="Jeffries C.D."/>
            <person name="Munk C."/>
            <person name="Kiss H."/>
            <person name="Chain P."/>
            <person name="Han C."/>
            <person name="Brettin T."/>
            <person name="Detter J.C."/>
            <person name="Schuler E."/>
            <person name="Goker M."/>
            <person name="Rohde M."/>
            <person name="Bristow J."/>
            <person name="Eisen J.A."/>
            <person name="Markowitz V."/>
            <person name="Hugenholtz P."/>
            <person name="Kyrpides N.C."/>
            <person name="Klenk H.P."/>
        </authorList>
    </citation>
    <scope>NUCLEOTIDE SEQUENCE [LARGE SCALE GENOMIC DNA]</scope>
    <source>
        <strain evidence="10">ATCC 49802 / DSM 20745 / S 6022</strain>
    </source>
</reference>
<dbReference type="eggNOG" id="COG3146">
    <property type="taxonomic scope" value="Bacteria"/>
</dbReference>
<dbReference type="PANTHER" id="PTHR36174">
    <property type="entry name" value="LIPID II:GLYCINE GLYCYLTRANSFERASE"/>
    <property type="match status" value="1"/>
</dbReference>
<dbReference type="PANTHER" id="PTHR36174:SF1">
    <property type="entry name" value="LIPID II:GLYCINE GLYCYLTRANSFERASE"/>
    <property type="match status" value="1"/>
</dbReference>
<name>D1C2W6_SPHTD</name>
<dbReference type="SUPFAM" id="SSF55729">
    <property type="entry name" value="Acyl-CoA N-acyltransferases (Nat)"/>
    <property type="match status" value="2"/>
</dbReference>
<dbReference type="EMBL" id="CP001823">
    <property type="protein sequence ID" value="ACZ38583.1"/>
    <property type="molecule type" value="Genomic_DNA"/>
</dbReference>
<dbReference type="InParanoid" id="D1C2W6"/>
<dbReference type="Proteomes" id="UP000002027">
    <property type="component" value="Chromosome 1"/>
</dbReference>
<evidence type="ECO:0000256" key="1">
    <source>
        <dbReference type="ARBA" id="ARBA00009943"/>
    </source>
</evidence>
<keyword evidence="4" id="KW-0573">Peptidoglycan synthesis</keyword>
<reference evidence="10" key="1">
    <citation type="submission" date="2009-11" db="EMBL/GenBank/DDBJ databases">
        <title>The complete chromosome 1 of Sphaerobacter thermophilus DSM 20745.</title>
        <authorList>
            <person name="Lucas S."/>
            <person name="Copeland A."/>
            <person name="Lapidus A."/>
            <person name="Glavina del Rio T."/>
            <person name="Dalin E."/>
            <person name="Tice H."/>
            <person name="Bruce D."/>
            <person name="Goodwin L."/>
            <person name="Pitluck S."/>
            <person name="Kyrpides N."/>
            <person name="Mavromatis K."/>
            <person name="Ivanova N."/>
            <person name="Mikhailova N."/>
            <person name="LaButti K.M."/>
            <person name="Clum A."/>
            <person name="Sun H.I."/>
            <person name="Brettin T."/>
            <person name="Detter J.C."/>
            <person name="Han C."/>
            <person name="Larimer F."/>
            <person name="Land M."/>
            <person name="Hauser L."/>
            <person name="Markowitz V."/>
            <person name="Cheng J.F."/>
            <person name="Hugenholtz P."/>
            <person name="Woyke T."/>
            <person name="Wu D."/>
            <person name="Steenblock K."/>
            <person name="Schneider S."/>
            <person name="Pukall R."/>
            <person name="Goeker M."/>
            <person name="Klenk H.P."/>
            <person name="Eisen J.A."/>
        </authorList>
    </citation>
    <scope>NUCLEOTIDE SEQUENCE [LARGE SCALE GENOMIC DNA]</scope>
    <source>
        <strain evidence="10">ATCC 49802 / DSM 20745 / S 6022</strain>
    </source>
</reference>
<feature type="compositionally biased region" description="Basic and acidic residues" evidence="7">
    <location>
        <begin position="1"/>
        <end position="11"/>
    </location>
</feature>
<evidence type="ECO:0000256" key="7">
    <source>
        <dbReference type="SAM" id="MobiDB-lite"/>
    </source>
</evidence>
<keyword evidence="5" id="KW-0012">Acyltransferase</keyword>
<dbReference type="RefSeq" id="WP_012871630.1">
    <property type="nucleotide sequence ID" value="NC_013523.1"/>
</dbReference>
<dbReference type="STRING" id="479434.Sthe_1147"/>
<evidence type="ECO:0000313" key="10">
    <source>
        <dbReference type="Proteomes" id="UP000002027"/>
    </source>
</evidence>
<keyword evidence="6" id="KW-0961">Cell wall biogenesis/degradation</keyword>
<proteinExistence type="inferred from homology"/>
<dbReference type="InterPro" id="IPR038740">
    <property type="entry name" value="BioF2-like_GNAT_dom"/>
</dbReference>
<sequence>MPSNHLARDDVGLIGPARSAGSDTPGVGEDTDLTEPLRVVEIDPETDRRWADFVTAHPDGHVYHHPAWSQVIEETYGYQPAHLACEDASGNLLGVLPLFSQRGLISGRRLVSLPHTPVCGPLTTSPTATAALLRATVERARSGGNQGLMIKADAPDLCADGEGLAPVQWDPTYVVDLPSPPEPPPFLSSRHRERIKRAVKKALKNGVVTREVHTLDELREWYHLYLLTMRRLGVPPRSFRFFSVAWERLRPLGLMSVLLAELPTPDGTKMLGGCVYFPCARTTMFAFTGYRQDALSLRPNDLIQWTAIHTAWEQGHHRFDLGEVEPGDDGLARFKLKWGAEPRPLYRYFYPAPKDVVMDVVASRGRMRAAAQATWRMLPLTVTQHLGEGIYQYL</sequence>
<keyword evidence="3" id="KW-0133">Cell shape</keyword>
<comment type="similarity">
    <text evidence="1">Belongs to the FemABX family.</text>
</comment>
<dbReference type="KEGG" id="sti:Sthe_1147"/>
<keyword evidence="10" id="KW-1185">Reference proteome</keyword>
<organism evidence="9 10">
    <name type="scientific">Sphaerobacter thermophilus (strain ATCC 49802 / DSM 20745 / KCCM 41009 / NCIMB 13125 / S 6022)</name>
    <dbReference type="NCBI Taxonomy" id="479434"/>
    <lineage>
        <taxon>Bacteria</taxon>
        <taxon>Pseudomonadati</taxon>
        <taxon>Thermomicrobiota</taxon>
        <taxon>Thermomicrobia</taxon>
        <taxon>Sphaerobacterales</taxon>
        <taxon>Sphaerobacterineae</taxon>
        <taxon>Sphaerobacteraceae</taxon>
        <taxon>Sphaerobacter</taxon>
    </lineage>
</organism>
<dbReference type="InterPro" id="IPR016181">
    <property type="entry name" value="Acyl_CoA_acyltransferase"/>
</dbReference>
<evidence type="ECO:0000256" key="4">
    <source>
        <dbReference type="ARBA" id="ARBA00022984"/>
    </source>
</evidence>
<dbReference type="OrthoDB" id="9785911at2"/>
<dbReference type="GO" id="GO:0016755">
    <property type="term" value="F:aminoacyltransferase activity"/>
    <property type="evidence" value="ECO:0007669"/>
    <property type="project" value="InterPro"/>
</dbReference>
<dbReference type="HOGENOM" id="CLU_042156_1_0_0"/>
<dbReference type="AlphaFoldDB" id="D1C2W6"/>
<evidence type="ECO:0000259" key="8">
    <source>
        <dbReference type="Pfam" id="PF13480"/>
    </source>
</evidence>
<evidence type="ECO:0000256" key="6">
    <source>
        <dbReference type="ARBA" id="ARBA00023316"/>
    </source>
</evidence>
<accession>D1C2W6</accession>
<dbReference type="PROSITE" id="PS51191">
    <property type="entry name" value="FEMABX"/>
    <property type="match status" value="1"/>
</dbReference>